<name>A0A084WMA6_ANOSI</name>
<evidence type="ECO:0000313" key="1">
    <source>
        <dbReference type="EMBL" id="KFB51350.1"/>
    </source>
</evidence>
<dbReference type="EMBL" id="KE525351">
    <property type="protein sequence ID" value="KFB51350.1"/>
    <property type="molecule type" value="Genomic_DNA"/>
</dbReference>
<protein>
    <submittedName>
        <fullName evidence="1 2">Uncharacterized protein</fullName>
    </submittedName>
</protein>
<dbReference type="VEuPathDB" id="VectorBase:ASIC019410"/>
<dbReference type="EnsemblMetazoa" id="ASIC019410-RA">
    <property type="protein sequence ID" value="ASIC019410-PA"/>
    <property type="gene ID" value="ASIC019410"/>
</dbReference>
<dbReference type="AlphaFoldDB" id="A0A084WMA6"/>
<dbReference type="EMBL" id="ATLV01024395">
    <property type="status" value="NOT_ANNOTATED_CDS"/>
    <property type="molecule type" value="Genomic_DNA"/>
</dbReference>
<keyword evidence="3" id="KW-1185">Reference proteome</keyword>
<evidence type="ECO:0000313" key="2">
    <source>
        <dbReference type="EnsemblMetazoa" id="ASIC019410-PA"/>
    </source>
</evidence>
<reference evidence="1 3" key="1">
    <citation type="journal article" date="2014" name="BMC Genomics">
        <title>Genome sequence of Anopheles sinensis provides insight into genetics basis of mosquito competence for malaria parasites.</title>
        <authorList>
            <person name="Zhou D."/>
            <person name="Zhang D."/>
            <person name="Ding G."/>
            <person name="Shi L."/>
            <person name="Hou Q."/>
            <person name="Ye Y."/>
            <person name="Xu Y."/>
            <person name="Zhou H."/>
            <person name="Xiong C."/>
            <person name="Li S."/>
            <person name="Yu J."/>
            <person name="Hong S."/>
            <person name="Yu X."/>
            <person name="Zou P."/>
            <person name="Chen C."/>
            <person name="Chang X."/>
            <person name="Wang W."/>
            <person name="Lv Y."/>
            <person name="Sun Y."/>
            <person name="Ma L."/>
            <person name="Shen B."/>
            <person name="Zhu C."/>
        </authorList>
    </citation>
    <scope>NUCLEOTIDE SEQUENCE [LARGE SCALE GENOMIC DNA]</scope>
</reference>
<evidence type="ECO:0000313" key="3">
    <source>
        <dbReference type="Proteomes" id="UP000030765"/>
    </source>
</evidence>
<reference evidence="2" key="2">
    <citation type="submission" date="2020-05" db="UniProtKB">
        <authorList>
            <consortium name="EnsemblMetazoa"/>
        </authorList>
    </citation>
    <scope>IDENTIFICATION</scope>
</reference>
<sequence>MYMYRKLIYHVVVGNKKKKEFYIAIVSAYTRHSGLPHLVVCLLTTRSAPSTQAQVRSRIQHIQHRTSSLRN</sequence>
<accession>A0A084WMA6</accession>
<proteinExistence type="predicted"/>
<dbReference type="Proteomes" id="UP000030765">
    <property type="component" value="Unassembled WGS sequence"/>
</dbReference>
<organism evidence="1">
    <name type="scientific">Anopheles sinensis</name>
    <name type="common">Mosquito</name>
    <dbReference type="NCBI Taxonomy" id="74873"/>
    <lineage>
        <taxon>Eukaryota</taxon>
        <taxon>Metazoa</taxon>
        <taxon>Ecdysozoa</taxon>
        <taxon>Arthropoda</taxon>
        <taxon>Hexapoda</taxon>
        <taxon>Insecta</taxon>
        <taxon>Pterygota</taxon>
        <taxon>Neoptera</taxon>
        <taxon>Endopterygota</taxon>
        <taxon>Diptera</taxon>
        <taxon>Nematocera</taxon>
        <taxon>Culicoidea</taxon>
        <taxon>Culicidae</taxon>
        <taxon>Anophelinae</taxon>
        <taxon>Anopheles</taxon>
    </lineage>
</organism>
<gene>
    <name evidence="1" type="ORF">ZHAS_00019410</name>
</gene>